<reference evidence="1 2" key="1">
    <citation type="journal article" date="2014" name="Int. J. Syst. Evol. Microbiol.">
        <title>Streptomyces hoynatensis sp. nov., isolated from deep marine sediment.</title>
        <authorList>
            <person name="Veyisoglu A."/>
            <person name="Sahin N."/>
        </authorList>
    </citation>
    <scope>NUCLEOTIDE SEQUENCE [LARGE SCALE GENOMIC DNA]</scope>
    <source>
        <strain evidence="1 2">KCTC 29097</strain>
    </source>
</reference>
<comment type="caution">
    <text evidence="1">The sequence shown here is derived from an EMBL/GenBank/DDBJ whole genome shotgun (WGS) entry which is preliminary data.</text>
</comment>
<dbReference type="Proteomes" id="UP000272474">
    <property type="component" value="Unassembled WGS sequence"/>
</dbReference>
<name>A0A3A9YRF3_9ACTN</name>
<dbReference type="PANTHER" id="PTHR35332">
    <property type="entry name" value="REGULATION OF ENOLASE PROTEIN 1"/>
    <property type="match status" value="1"/>
</dbReference>
<protein>
    <submittedName>
        <fullName evidence="1">DUF1349 domain-containing protein</fullName>
    </submittedName>
</protein>
<dbReference type="Pfam" id="PF07081">
    <property type="entry name" value="DUF1349"/>
    <property type="match status" value="1"/>
</dbReference>
<accession>A0A3A9YRF3</accession>
<gene>
    <name evidence="1" type="ORF">D7294_24330</name>
</gene>
<dbReference type="InterPro" id="IPR009784">
    <property type="entry name" value="DUF1349"/>
</dbReference>
<sequence length="224" mass="23000">MEEPVRVPAIPTPLRWLNTPVAWAAEGADALTISAGAGTDWFLDPGTPGRFANAPALIGPLAEAGAGAPGGGAAGQRGAGDGTAAGDFVLTARVTAPLEATYDAGALVVYAGETSWAKLCLELSPQGRPTLVSVVTRGVSDDANAFPVPGGDVLLRLARVGSAYAFHASLDGRFWHLIRYFALDAAGRAEAGFLAQSPTGQGLTVGFRDLAFARRTLRDLRDGS</sequence>
<proteinExistence type="predicted"/>
<evidence type="ECO:0000313" key="2">
    <source>
        <dbReference type="Proteomes" id="UP000272474"/>
    </source>
</evidence>
<dbReference type="EMBL" id="RBAL01000017">
    <property type="protein sequence ID" value="RKN38598.1"/>
    <property type="molecule type" value="Genomic_DNA"/>
</dbReference>
<evidence type="ECO:0000313" key="1">
    <source>
        <dbReference type="EMBL" id="RKN38598.1"/>
    </source>
</evidence>
<dbReference type="SUPFAM" id="SSF49899">
    <property type="entry name" value="Concanavalin A-like lectins/glucanases"/>
    <property type="match status" value="1"/>
</dbReference>
<organism evidence="1 2">
    <name type="scientific">Streptomyces hoynatensis</name>
    <dbReference type="NCBI Taxonomy" id="1141874"/>
    <lineage>
        <taxon>Bacteria</taxon>
        <taxon>Bacillati</taxon>
        <taxon>Actinomycetota</taxon>
        <taxon>Actinomycetes</taxon>
        <taxon>Kitasatosporales</taxon>
        <taxon>Streptomycetaceae</taxon>
        <taxon>Streptomyces</taxon>
    </lineage>
</organism>
<dbReference type="PANTHER" id="PTHR35332:SF2">
    <property type="entry name" value="REGULATION OF ENOLASE PROTEIN 1"/>
    <property type="match status" value="1"/>
</dbReference>
<dbReference type="OrthoDB" id="9808724at2"/>
<dbReference type="Gene3D" id="2.60.120.200">
    <property type="match status" value="1"/>
</dbReference>
<keyword evidence="2" id="KW-1185">Reference proteome</keyword>
<dbReference type="AlphaFoldDB" id="A0A3A9YRF3"/>
<dbReference type="InterPro" id="IPR013320">
    <property type="entry name" value="ConA-like_dom_sf"/>
</dbReference>